<dbReference type="Proteomes" id="UP000798662">
    <property type="component" value="Chromosome 3"/>
</dbReference>
<dbReference type="EMBL" id="CM020620">
    <property type="protein sequence ID" value="KAK1867899.1"/>
    <property type="molecule type" value="Genomic_DNA"/>
</dbReference>
<protein>
    <submittedName>
        <fullName evidence="1">Uncharacterized protein</fullName>
    </submittedName>
</protein>
<sequence length="262" mass="26521">MMAGFGGGGGGGAKKRSPKKKAAAAGSEAASSAATAGENGSTKVRPDKLYARLVADAGAAEHAVLVRSPGGDWKRVGDLAVVEAALPSGVSGGVRAHKREILEAAKRTWTELGVVAAKGTALVIGTRLGIEDAEGEDEVESGVSEVVKVSLAEVEAVPRGTASVFKPRGRKGDEAYFGKTLKDGRSMPIDTCVPVALSLSVLGAGIALGIAGAMFEVMLNVLYGSPPAPNDNELCDYCSGFGTVPCELCLGVGSIRTPRLAA</sequence>
<name>A0ACC3CCM0_PYRYE</name>
<gene>
    <name evidence="1" type="ORF">I4F81_010396</name>
</gene>
<comment type="caution">
    <text evidence="1">The sequence shown here is derived from an EMBL/GenBank/DDBJ whole genome shotgun (WGS) entry which is preliminary data.</text>
</comment>
<keyword evidence="2" id="KW-1185">Reference proteome</keyword>
<reference evidence="1" key="1">
    <citation type="submission" date="2019-11" db="EMBL/GenBank/DDBJ databases">
        <title>Nori genome reveals adaptations in red seaweeds to the harsh intertidal environment.</title>
        <authorList>
            <person name="Wang D."/>
            <person name="Mao Y."/>
        </authorList>
    </citation>
    <scope>NUCLEOTIDE SEQUENCE</scope>
    <source>
        <tissue evidence="1">Gametophyte</tissue>
    </source>
</reference>
<proteinExistence type="predicted"/>
<evidence type="ECO:0000313" key="2">
    <source>
        <dbReference type="Proteomes" id="UP000798662"/>
    </source>
</evidence>
<evidence type="ECO:0000313" key="1">
    <source>
        <dbReference type="EMBL" id="KAK1867899.1"/>
    </source>
</evidence>
<organism evidence="1 2">
    <name type="scientific">Pyropia yezoensis</name>
    <name type="common">Susabi-nori</name>
    <name type="synonym">Porphyra yezoensis</name>
    <dbReference type="NCBI Taxonomy" id="2788"/>
    <lineage>
        <taxon>Eukaryota</taxon>
        <taxon>Rhodophyta</taxon>
        <taxon>Bangiophyceae</taxon>
        <taxon>Bangiales</taxon>
        <taxon>Bangiaceae</taxon>
        <taxon>Pyropia</taxon>
    </lineage>
</organism>
<accession>A0ACC3CCM0</accession>